<reference evidence="2 3" key="1">
    <citation type="submission" date="2021-03" db="EMBL/GenBank/DDBJ databases">
        <title>Genomic Encyclopedia of Type Strains, Phase IV (KMG-IV): sequencing the most valuable type-strain genomes for metagenomic binning, comparative biology and taxonomic classification.</title>
        <authorList>
            <person name="Goeker M."/>
        </authorList>
    </citation>
    <scope>NUCLEOTIDE SEQUENCE [LARGE SCALE GENOMIC DNA]</scope>
    <source>
        <strain evidence="2 3">DSM 25609</strain>
    </source>
</reference>
<gene>
    <name evidence="2" type="ORF">J2Z83_003904</name>
</gene>
<keyword evidence="1" id="KW-1133">Transmembrane helix</keyword>
<proteinExistence type="predicted"/>
<accession>A0ABS4ILB0</accession>
<evidence type="ECO:0000313" key="3">
    <source>
        <dbReference type="Proteomes" id="UP001519345"/>
    </source>
</evidence>
<feature type="transmembrane region" description="Helical" evidence="1">
    <location>
        <begin position="20"/>
        <end position="41"/>
    </location>
</feature>
<evidence type="ECO:0000313" key="2">
    <source>
        <dbReference type="EMBL" id="MBP1971749.1"/>
    </source>
</evidence>
<dbReference type="EMBL" id="JAGGKX010000035">
    <property type="protein sequence ID" value="MBP1971749.1"/>
    <property type="molecule type" value="Genomic_DNA"/>
</dbReference>
<organism evidence="2 3">
    <name type="scientific">Virgibacillus natechei</name>
    <dbReference type="NCBI Taxonomy" id="1216297"/>
    <lineage>
        <taxon>Bacteria</taxon>
        <taxon>Bacillati</taxon>
        <taxon>Bacillota</taxon>
        <taxon>Bacilli</taxon>
        <taxon>Bacillales</taxon>
        <taxon>Bacillaceae</taxon>
        <taxon>Virgibacillus</taxon>
    </lineage>
</organism>
<comment type="caution">
    <text evidence="2">The sequence shown here is derived from an EMBL/GenBank/DDBJ whole genome shotgun (WGS) entry which is preliminary data.</text>
</comment>
<protein>
    <submittedName>
        <fullName evidence="2">Uncharacterized protein</fullName>
    </submittedName>
</protein>
<sequence length="51" mass="5743">MSMTDSPLAVLNHYTNLMAGVIIVIDAVPSFIICIHHLFVYDVYEVIIHGR</sequence>
<evidence type="ECO:0000256" key="1">
    <source>
        <dbReference type="SAM" id="Phobius"/>
    </source>
</evidence>
<keyword evidence="1" id="KW-0472">Membrane</keyword>
<name>A0ABS4ILB0_9BACI</name>
<keyword evidence="3" id="KW-1185">Reference proteome</keyword>
<keyword evidence="1" id="KW-0812">Transmembrane</keyword>
<dbReference type="Proteomes" id="UP001519345">
    <property type="component" value="Unassembled WGS sequence"/>
</dbReference>